<organism evidence="1 2">
    <name type="scientific">Dokdonia pacifica</name>
    <dbReference type="NCBI Taxonomy" id="1627892"/>
    <lineage>
        <taxon>Bacteria</taxon>
        <taxon>Pseudomonadati</taxon>
        <taxon>Bacteroidota</taxon>
        <taxon>Flavobacteriia</taxon>
        <taxon>Flavobacteriales</taxon>
        <taxon>Flavobacteriaceae</taxon>
        <taxon>Dokdonia</taxon>
    </lineage>
</organism>
<evidence type="ECO:0000313" key="1">
    <source>
        <dbReference type="EMBL" id="SNR90936.1"/>
    </source>
</evidence>
<evidence type="ECO:0000313" key="2">
    <source>
        <dbReference type="Proteomes" id="UP000198379"/>
    </source>
</evidence>
<name>A0A239A5J3_9FLAO</name>
<sequence length="182" mass="21085">MDNLLYFLFLLSYHIFLQTLPFHFCNFAPNSFPLDKKTIAVDFDGTIVSNAYPDIGKPLLFAFDTLKKLQNEGHLLILWTYRSGEKLDEAVNFCKKNGITFYAVNKSYPEEEMSTKISRKINADLFIDDRNIGGMMGWGEIYHLLIGEKNMSKRPHLQTKKTKKGLLSRIEEMFKDQNDTDV</sequence>
<gene>
    <name evidence="1" type="ORF">SAMN06265376_104170</name>
</gene>
<reference evidence="1 2" key="1">
    <citation type="submission" date="2017-06" db="EMBL/GenBank/DDBJ databases">
        <authorList>
            <person name="Kim H.J."/>
            <person name="Triplett B.A."/>
        </authorList>
    </citation>
    <scope>NUCLEOTIDE SEQUENCE [LARGE SCALE GENOMIC DNA]</scope>
    <source>
        <strain evidence="1 2">DSM 25597</strain>
    </source>
</reference>
<proteinExistence type="predicted"/>
<dbReference type="Proteomes" id="UP000198379">
    <property type="component" value="Unassembled WGS sequence"/>
</dbReference>
<dbReference type="InterPro" id="IPR023214">
    <property type="entry name" value="HAD_sf"/>
</dbReference>
<dbReference type="NCBIfam" id="NF046079">
    <property type="entry name" value="HAD_phos_BT0820"/>
    <property type="match status" value="1"/>
</dbReference>
<protein>
    <recommendedName>
        <fullName evidence="3">Hydrolase</fullName>
    </recommendedName>
</protein>
<dbReference type="SUPFAM" id="SSF56784">
    <property type="entry name" value="HAD-like"/>
    <property type="match status" value="1"/>
</dbReference>
<evidence type="ECO:0008006" key="3">
    <source>
        <dbReference type="Google" id="ProtNLM"/>
    </source>
</evidence>
<keyword evidence="2" id="KW-1185">Reference proteome</keyword>
<accession>A0A239A5J3</accession>
<dbReference type="Gene3D" id="3.40.50.1000">
    <property type="entry name" value="HAD superfamily/HAD-like"/>
    <property type="match status" value="1"/>
</dbReference>
<dbReference type="EMBL" id="FZNY01000004">
    <property type="protein sequence ID" value="SNR90936.1"/>
    <property type="molecule type" value="Genomic_DNA"/>
</dbReference>
<dbReference type="InterPro" id="IPR036412">
    <property type="entry name" value="HAD-like_sf"/>
</dbReference>
<dbReference type="AlphaFoldDB" id="A0A239A5J3"/>